<comment type="similarity">
    <text evidence="1">Belongs to the LysR transcriptional regulatory family.</text>
</comment>
<dbReference type="SUPFAM" id="SSF46785">
    <property type="entry name" value="Winged helix' DNA-binding domain"/>
    <property type="match status" value="1"/>
</dbReference>
<comment type="caution">
    <text evidence="6">The sequence shown here is derived from an EMBL/GenBank/DDBJ whole genome shotgun (WGS) entry which is preliminary data.</text>
</comment>
<evidence type="ECO:0000313" key="7">
    <source>
        <dbReference type="Proteomes" id="UP000462621"/>
    </source>
</evidence>
<keyword evidence="7" id="KW-1185">Reference proteome</keyword>
<reference evidence="6 7" key="1">
    <citation type="submission" date="2019-10" db="EMBL/GenBank/DDBJ databases">
        <title>Vibrio sp. nov. isolated from a shrimp pond.</title>
        <authorList>
            <person name="Gomez-Gil B."/>
            <person name="Enciso-Ibarra J."/>
            <person name="Enciso-Ibarra K."/>
            <person name="Bolan-Mejia C."/>
        </authorList>
    </citation>
    <scope>NUCLEOTIDE SEQUENCE [LARGE SCALE GENOMIC DNA]</scope>
    <source>
        <strain evidence="6 7">CAIM 722</strain>
    </source>
</reference>
<dbReference type="InterPro" id="IPR005119">
    <property type="entry name" value="LysR_subst-bd"/>
</dbReference>
<dbReference type="Gene3D" id="1.10.10.10">
    <property type="entry name" value="Winged helix-like DNA-binding domain superfamily/Winged helix DNA-binding domain"/>
    <property type="match status" value="1"/>
</dbReference>
<protein>
    <submittedName>
        <fullName evidence="6">LysR family transcriptional regulator</fullName>
    </submittedName>
</protein>
<dbReference type="AlphaFoldDB" id="A0A7X4LMX6"/>
<dbReference type="InterPro" id="IPR036388">
    <property type="entry name" value="WH-like_DNA-bd_sf"/>
</dbReference>
<dbReference type="PROSITE" id="PS50931">
    <property type="entry name" value="HTH_LYSR"/>
    <property type="match status" value="1"/>
</dbReference>
<name>A0A7X4LMX6_9VIBR</name>
<dbReference type="EMBL" id="WEKT01000041">
    <property type="protein sequence ID" value="MZI94933.1"/>
    <property type="molecule type" value="Genomic_DNA"/>
</dbReference>
<dbReference type="FunFam" id="1.10.10.10:FF:000001">
    <property type="entry name" value="LysR family transcriptional regulator"/>
    <property type="match status" value="1"/>
</dbReference>
<gene>
    <name evidence="6" type="ORF">F9817_17285</name>
</gene>
<dbReference type="Proteomes" id="UP000462621">
    <property type="component" value="Unassembled WGS sequence"/>
</dbReference>
<sequence length="318" mass="36497">MPHNLIELVRLKWIIMKSSEYSDLKTCLAVAQHGSFANAARHLKMTPSAVSQIIRRLEQKLDIRLFNRTTRSVSLTTEGQALITKVGPALSEIEATFSELKSQKKDPAGKVNIHTTSSAARLLLEPIIGQFHQTFPNIVLDIVVEDKIIDIVENGFDLGISLGEYVQKDMIAYPLMPETQLVAAASPNYIDQYGIPSHPNELRRHRCLNWRFLSDNSVYRWEFFIDGHWQSYRVDGPLTSTSRSLLLSSALKGGGIILWEENVLQPWFDNGQLIPLLREYCHPFLSWHMFYPQQKHTPKAVRLFIDFMREHYPASRLR</sequence>
<dbReference type="Pfam" id="PF00126">
    <property type="entry name" value="HTH_1"/>
    <property type="match status" value="1"/>
</dbReference>
<dbReference type="GO" id="GO:0003677">
    <property type="term" value="F:DNA binding"/>
    <property type="evidence" value="ECO:0007669"/>
    <property type="project" value="UniProtKB-KW"/>
</dbReference>
<evidence type="ECO:0000313" key="6">
    <source>
        <dbReference type="EMBL" id="MZI94933.1"/>
    </source>
</evidence>
<keyword evidence="2" id="KW-0805">Transcription regulation</keyword>
<dbReference type="Pfam" id="PF03466">
    <property type="entry name" value="LysR_substrate"/>
    <property type="match status" value="1"/>
</dbReference>
<keyword evidence="4" id="KW-0804">Transcription</keyword>
<evidence type="ECO:0000256" key="2">
    <source>
        <dbReference type="ARBA" id="ARBA00023015"/>
    </source>
</evidence>
<evidence type="ECO:0000256" key="1">
    <source>
        <dbReference type="ARBA" id="ARBA00009437"/>
    </source>
</evidence>
<dbReference type="GO" id="GO:0003700">
    <property type="term" value="F:DNA-binding transcription factor activity"/>
    <property type="evidence" value="ECO:0007669"/>
    <property type="project" value="InterPro"/>
</dbReference>
<dbReference type="Gene3D" id="3.40.190.290">
    <property type="match status" value="1"/>
</dbReference>
<dbReference type="PANTHER" id="PTHR30537">
    <property type="entry name" value="HTH-TYPE TRANSCRIPTIONAL REGULATOR"/>
    <property type="match status" value="1"/>
</dbReference>
<evidence type="ECO:0000256" key="3">
    <source>
        <dbReference type="ARBA" id="ARBA00023125"/>
    </source>
</evidence>
<evidence type="ECO:0000256" key="4">
    <source>
        <dbReference type="ARBA" id="ARBA00023163"/>
    </source>
</evidence>
<dbReference type="SUPFAM" id="SSF53850">
    <property type="entry name" value="Periplasmic binding protein-like II"/>
    <property type="match status" value="1"/>
</dbReference>
<evidence type="ECO:0000259" key="5">
    <source>
        <dbReference type="PROSITE" id="PS50931"/>
    </source>
</evidence>
<keyword evidence="3" id="KW-0238">DNA-binding</keyword>
<dbReference type="InterPro" id="IPR000847">
    <property type="entry name" value="LysR_HTH_N"/>
</dbReference>
<accession>A0A7X4LMX6</accession>
<organism evidence="6 7">
    <name type="scientific">Vibrio eleionomae</name>
    <dbReference type="NCBI Taxonomy" id="2653505"/>
    <lineage>
        <taxon>Bacteria</taxon>
        <taxon>Pseudomonadati</taxon>
        <taxon>Pseudomonadota</taxon>
        <taxon>Gammaproteobacteria</taxon>
        <taxon>Vibrionales</taxon>
        <taxon>Vibrionaceae</taxon>
        <taxon>Vibrio</taxon>
    </lineage>
</organism>
<feature type="domain" description="HTH lysR-type" evidence="5">
    <location>
        <begin position="20"/>
        <end position="76"/>
    </location>
</feature>
<dbReference type="InterPro" id="IPR058163">
    <property type="entry name" value="LysR-type_TF_proteobact-type"/>
</dbReference>
<proteinExistence type="inferred from homology"/>
<dbReference type="InterPro" id="IPR036390">
    <property type="entry name" value="WH_DNA-bd_sf"/>
</dbReference>
<dbReference type="PANTHER" id="PTHR30537:SF5">
    <property type="entry name" value="HTH-TYPE TRANSCRIPTIONAL ACTIVATOR TTDR-RELATED"/>
    <property type="match status" value="1"/>
</dbReference>